<evidence type="ECO:0000313" key="5">
    <source>
        <dbReference type="EMBL" id="KAK6171522.1"/>
    </source>
</evidence>
<feature type="domain" description="Caspase family p10" evidence="3">
    <location>
        <begin position="223"/>
        <end position="319"/>
    </location>
</feature>
<dbReference type="InterPro" id="IPR011600">
    <property type="entry name" value="Pept_C14_caspase"/>
</dbReference>
<dbReference type="SUPFAM" id="SSF52129">
    <property type="entry name" value="Caspase-like"/>
    <property type="match status" value="1"/>
</dbReference>
<keyword evidence="6" id="KW-1185">Reference proteome</keyword>
<dbReference type="InterPro" id="IPR002138">
    <property type="entry name" value="Pept_C14_p10"/>
</dbReference>
<evidence type="ECO:0000259" key="3">
    <source>
        <dbReference type="PROSITE" id="PS50207"/>
    </source>
</evidence>
<evidence type="ECO:0000313" key="6">
    <source>
        <dbReference type="Proteomes" id="UP001347796"/>
    </source>
</evidence>
<dbReference type="PROSITE" id="PS50207">
    <property type="entry name" value="CASPASE_P10"/>
    <property type="match status" value="1"/>
</dbReference>
<dbReference type="Gene3D" id="3.40.50.1460">
    <property type="match status" value="1"/>
</dbReference>
<name>A0AAN8P6D6_PATCE</name>
<protein>
    <submittedName>
        <fullName evidence="5">Uncharacterized protein</fullName>
    </submittedName>
</protein>
<dbReference type="EMBL" id="JAZGQO010000014">
    <property type="protein sequence ID" value="KAK6171522.1"/>
    <property type="molecule type" value="Genomic_DNA"/>
</dbReference>
<proteinExistence type="inferred from homology"/>
<evidence type="ECO:0000256" key="2">
    <source>
        <dbReference type="RuleBase" id="RU003971"/>
    </source>
</evidence>
<dbReference type="PANTHER" id="PTHR22576">
    <property type="entry name" value="MUCOSA ASSOCIATED LYMPHOID TISSUE LYMPHOMA TRANSLOCATION PROTEIN 1/PARACASPASE"/>
    <property type="match status" value="1"/>
</dbReference>
<dbReference type="GO" id="GO:0006508">
    <property type="term" value="P:proteolysis"/>
    <property type="evidence" value="ECO:0007669"/>
    <property type="project" value="InterPro"/>
</dbReference>
<dbReference type="SMART" id="SM00115">
    <property type="entry name" value="CASc"/>
    <property type="match status" value="1"/>
</dbReference>
<dbReference type="PANTHER" id="PTHR22576:SF41">
    <property type="entry name" value="CASPASE 14, APOPTOSIS-RELATED CYSTEINE PEPTIDASE"/>
    <property type="match status" value="1"/>
</dbReference>
<accession>A0AAN8P6D6</accession>
<dbReference type="Pfam" id="PF00656">
    <property type="entry name" value="Peptidase_C14"/>
    <property type="match status" value="1"/>
</dbReference>
<comment type="similarity">
    <text evidence="1 2">Belongs to the peptidase C14A family.</text>
</comment>
<evidence type="ECO:0000256" key="1">
    <source>
        <dbReference type="ARBA" id="ARBA00010134"/>
    </source>
</evidence>
<dbReference type="GO" id="GO:0004197">
    <property type="term" value="F:cysteine-type endopeptidase activity"/>
    <property type="evidence" value="ECO:0007669"/>
    <property type="project" value="InterPro"/>
</dbReference>
<dbReference type="AlphaFoldDB" id="A0AAN8P6D6"/>
<sequence>MDYDYTHMRHVVCQEVGPSRNYIQPSHFSQGHQAKPFNYAEVYDFTHKRRGIAIIINNDSFEDENLIYRKGSENDTIKLEACFNKLGFDTRIMVNVTKYETIQNLQTVASEMTQNPDFDCFVLAISSHGDVIKRKNDTVIINQDVLNCTDTFIPTNDILNIFSDANCPGLKDKPRLCFIQACRGYDLDHGMNICGTDVSSMEVVDGTPEYSAAFEIRVSKRVITTPFPCMKDFIVMYATPPGFHAFRRQKEGSWFITALTNVLGSVTEKNSISINKLLTKVVNIVAYNYQSHSTHKDYDGKKQTPCIYSMLTKSILLKPK</sequence>
<dbReference type="InterPro" id="IPR029030">
    <property type="entry name" value="Caspase-like_dom_sf"/>
</dbReference>
<feature type="domain" description="Caspase family p20" evidence="4">
    <location>
        <begin position="49"/>
        <end position="186"/>
    </location>
</feature>
<dbReference type="InterPro" id="IPR001309">
    <property type="entry name" value="Pept_C14_p20"/>
</dbReference>
<gene>
    <name evidence="5" type="ORF">SNE40_019696</name>
</gene>
<reference evidence="5 6" key="1">
    <citation type="submission" date="2024-01" db="EMBL/GenBank/DDBJ databases">
        <title>The genome of the rayed Mediterranean limpet Patella caerulea (Linnaeus, 1758).</title>
        <authorList>
            <person name="Anh-Thu Weber A."/>
            <person name="Halstead-Nussloch G."/>
        </authorList>
    </citation>
    <scope>NUCLEOTIDE SEQUENCE [LARGE SCALE GENOMIC DNA]</scope>
    <source>
        <strain evidence="5">AATW-2023a</strain>
        <tissue evidence="5">Whole specimen</tissue>
    </source>
</reference>
<comment type="caution">
    <text evidence="5">The sequence shown here is derived from an EMBL/GenBank/DDBJ whole genome shotgun (WGS) entry which is preliminary data.</text>
</comment>
<dbReference type="Proteomes" id="UP001347796">
    <property type="component" value="Unassembled WGS sequence"/>
</dbReference>
<dbReference type="InterPro" id="IPR052039">
    <property type="entry name" value="Caspase-related_regulators"/>
</dbReference>
<evidence type="ECO:0000259" key="4">
    <source>
        <dbReference type="PROSITE" id="PS50208"/>
    </source>
</evidence>
<dbReference type="PROSITE" id="PS50208">
    <property type="entry name" value="CASPASE_P20"/>
    <property type="match status" value="1"/>
</dbReference>
<dbReference type="PRINTS" id="PR00376">
    <property type="entry name" value="IL1BCENZYME"/>
</dbReference>
<organism evidence="5 6">
    <name type="scientific">Patella caerulea</name>
    <name type="common">Rayed Mediterranean limpet</name>
    <dbReference type="NCBI Taxonomy" id="87958"/>
    <lineage>
        <taxon>Eukaryota</taxon>
        <taxon>Metazoa</taxon>
        <taxon>Spiralia</taxon>
        <taxon>Lophotrochozoa</taxon>
        <taxon>Mollusca</taxon>
        <taxon>Gastropoda</taxon>
        <taxon>Patellogastropoda</taxon>
        <taxon>Patelloidea</taxon>
        <taxon>Patellidae</taxon>
        <taxon>Patella</taxon>
    </lineage>
</organism>
<dbReference type="InterPro" id="IPR015917">
    <property type="entry name" value="Pept_C14A"/>
</dbReference>